<keyword evidence="2" id="KW-0433">Leucine-rich repeat</keyword>
<dbReference type="STRING" id="4537.A0A0E0MHS2"/>
<dbReference type="FunFam" id="1.10.10.10:FF:000322">
    <property type="entry name" value="Probable disease resistance protein At1g63360"/>
    <property type="match status" value="1"/>
</dbReference>
<evidence type="ECO:0000256" key="5">
    <source>
        <dbReference type="ARBA" id="ARBA00022821"/>
    </source>
</evidence>
<dbReference type="AlphaFoldDB" id="A0A0E0MHS2"/>
<keyword evidence="6" id="KW-0175">Coiled coil</keyword>
<evidence type="ECO:0000313" key="11">
    <source>
        <dbReference type="Proteomes" id="UP000026962"/>
    </source>
</evidence>
<dbReference type="GO" id="GO:0002758">
    <property type="term" value="P:innate immune response-activating signaling pathway"/>
    <property type="evidence" value="ECO:0007669"/>
    <property type="project" value="UniProtKB-ARBA"/>
</dbReference>
<dbReference type="Gene3D" id="1.20.5.4130">
    <property type="match status" value="1"/>
</dbReference>
<evidence type="ECO:0000256" key="1">
    <source>
        <dbReference type="ARBA" id="ARBA00008894"/>
    </source>
</evidence>
<dbReference type="GO" id="GO:0009626">
    <property type="term" value="P:plant-type hypersensitive response"/>
    <property type="evidence" value="ECO:0007669"/>
    <property type="project" value="UniProtKB-ARBA"/>
</dbReference>
<dbReference type="InterPro" id="IPR038005">
    <property type="entry name" value="RX-like_CC"/>
</dbReference>
<evidence type="ECO:0000256" key="4">
    <source>
        <dbReference type="ARBA" id="ARBA00022741"/>
    </source>
</evidence>
<dbReference type="InterPro" id="IPR036388">
    <property type="entry name" value="WH-like_DNA-bd_sf"/>
</dbReference>
<dbReference type="InterPro" id="IPR044974">
    <property type="entry name" value="Disease_R_plants"/>
</dbReference>
<dbReference type="Gene3D" id="1.10.10.10">
    <property type="entry name" value="Winged helix-like DNA-binding domain superfamily/Winged helix DNA-binding domain"/>
    <property type="match status" value="1"/>
</dbReference>
<dbReference type="Pfam" id="PF23559">
    <property type="entry name" value="WHD_DRP"/>
    <property type="match status" value="1"/>
</dbReference>
<keyword evidence="5" id="KW-0611">Plant defense</keyword>
<evidence type="ECO:0000259" key="8">
    <source>
        <dbReference type="Pfam" id="PF23559"/>
    </source>
</evidence>
<feature type="domain" description="Disease resistance N-terminal" evidence="7">
    <location>
        <begin position="12"/>
        <end position="94"/>
    </location>
</feature>
<keyword evidence="3" id="KW-0677">Repeat</keyword>
<dbReference type="EnsemblPlants" id="OPUNC11G18070.1">
    <property type="protein sequence ID" value="OPUNC11G18070.1"/>
    <property type="gene ID" value="OPUNC11G18070"/>
</dbReference>
<dbReference type="GO" id="GO:0000166">
    <property type="term" value="F:nucleotide binding"/>
    <property type="evidence" value="ECO:0007669"/>
    <property type="project" value="UniProtKB-KW"/>
</dbReference>
<dbReference type="InterPro" id="IPR058922">
    <property type="entry name" value="WHD_DRP"/>
</dbReference>
<sequence>MGELVASSAKGAVDSLIGRISTVLVNETQLLGRVRHDMQFIKDEMEMMNAYLLLLMLQQEKDNVNKELYAPWIKQARDLARDTEDCIEQYAQCLGAGPPPKGILLGQLRRVSRLVLSLSVRHRLATQIQDIKVRTREANDRRRAYDIFLRLEDNDHSPPEQRPRNCLDDPEDAWKCSLPFDEPPADLKSSVKELIKWLKEDDQSAGPWPRIIPIVGVGLESGKVIARRLCQDPSVVSLFDCKAWINTCFRSNAPAILKQVLSQHLIHDRVVSSRTFCPLPNIGQLHGYGPSFIVEIVYSTMPNQYKSCMLYLSIFPPGCVIRRSSLIRRWVVEGIITERYNITAQETASRCFDGLVGKLILCPSEIDDLGKVKTCIVHPLVHEVITTRAAHGSDLSMGAILAPPELARHLSIRFSTKQHMSPSQPISDILIFLTSLPSTSLLGLIKMLDLEGCKGLKKRHLKNICCIYLLKYLSLRNTDVTKLPKAIQNLLYLETLDIRQTRIHAFPSKSLVLPMLKHLHSGNTVCPSKNKDDTRQQELFSSVLMPRRIGKMRNMEILSHVDVPHGAIELVDVGQLLKLSKLGVVMDGADKDGIGRLFGVIRRLHSCLRCLSIRIRSSSSDDGSRDFDMSMLDDSDSLPRLLESLTISGIRSGLPPCIEHLHQLTRVTLCDTFLTECAIPVLGKLVGLRSLRLRRRSYVPGDLTIFRREFKNLVFLSIEGSDIVNIRFSEGAAHRLEKILWRFTRMDSLVGIGHLLSIKELELEGDCHLEKIGAIQHEIHQHPNNPVLKHIPAAN</sequence>
<keyword evidence="4" id="KW-0547">Nucleotide-binding</keyword>
<reference evidence="10" key="2">
    <citation type="submission" date="2018-05" db="EMBL/GenBank/DDBJ databases">
        <title>OpunRS2 (Oryza punctata Reference Sequence Version 2).</title>
        <authorList>
            <person name="Zhang J."/>
            <person name="Kudrna D."/>
            <person name="Lee S."/>
            <person name="Talag J."/>
            <person name="Welchert J."/>
            <person name="Wing R.A."/>
        </authorList>
    </citation>
    <scope>NUCLEOTIDE SEQUENCE [LARGE SCALE GENOMIC DNA]</scope>
</reference>
<organism evidence="10">
    <name type="scientific">Oryza punctata</name>
    <name type="common">Red rice</name>
    <dbReference type="NCBI Taxonomy" id="4537"/>
    <lineage>
        <taxon>Eukaryota</taxon>
        <taxon>Viridiplantae</taxon>
        <taxon>Streptophyta</taxon>
        <taxon>Embryophyta</taxon>
        <taxon>Tracheophyta</taxon>
        <taxon>Spermatophyta</taxon>
        <taxon>Magnoliopsida</taxon>
        <taxon>Liliopsida</taxon>
        <taxon>Poales</taxon>
        <taxon>Poaceae</taxon>
        <taxon>BOP clade</taxon>
        <taxon>Oryzoideae</taxon>
        <taxon>Oryzeae</taxon>
        <taxon>Oryzinae</taxon>
        <taxon>Oryza</taxon>
    </lineage>
</organism>
<dbReference type="Gramene" id="OPUNC11G18070.1">
    <property type="protein sequence ID" value="OPUNC11G18070.1"/>
    <property type="gene ID" value="OPUNC11G18070"/>
</dbReference>
<dbReference type="HOGENOM" id="CLU_000837_7_1_1"/>
<evidence type="ECO:0000259" key="7">
    <source>
        <dbReference type="Pfam" id="PF18052"/>
    </source>
</evidence>
<dbReference type="Pfam" id="PF18052">
    <property type="entry name" value="Rx_N"/>
    <property type="match status" value="1"/>
</dbReference>
<dbReference type="PANTHER" id="PTHR23155">
    <property type="entry name" value="DISEASE RESISTANCE PROTEIN RP"/>
    <property type="match status" value="1"/>
</dbReference>
<evidence type="ECO:0000259" key="9">
    <source>
        <dbReference type="Pfam" id="PF23598"/>
    </source>
</evidence>
<dbReference type="GO" id="GO:0042742">
    <property type="term" value="P:defense response to bacterium"/>
    <property type="evidence" value="ECO:0007669"/>
    <property type="project" value="UniProtKB-ARBA"/>
</dbReference>
<evidence type="ECO:0000313" key="10">
    <source>
        <dbReference type="EnsemblPlants" id="OPUNC11G18070.1"/>
    </source>
</evidence>
<evidence type="ECO:0000256" key="2">
    <source>
        <dbReference type="ARBA" id="ARBA00022614"/>
    </source>
</evidence>
<feature type="domain" description="Disease resistance R13L4/SHOC-2-like LRR" evidence="9">
    <location>
        <begin position="435"/>
        <end position="788"/>
    </location>
</feature>
<dbReference type="Pfam" id="PF23598">
    <property type="entry name" value="LRR_14"/>
    <property type="match status" value="1"/>
</dbReference>
<evidence type="ECO:0000256" key="3">
    <source>
        <dbReference type="ARBA" id="ARBA00022737"/>
    </source>
</evidence>
<comment type="similarity">
    <text evidence="1">Belongs to the disease resistance NB-LRR family.</text>
</comment>
<dbReference type="eggNOG" id="KOG4658">
    <property type="taxonomic scope" value="Eukaryota"/>
</dbReference>
<dbReference type="Gene3D" id="3.80.10.10">
    <property type="entry name" value="Ribonuclease Inhibitor"/>
    <property type="match status" value="1"/>
</dbReference>
<dbReference type="InterPro" id="IPR032675">
    <property type="entry name" value="LRR_dom_sf"/>
</dbReference>
<proteinExistence type="inferred from homology"/>
<keyword evidence="11" id="KW-1185">Reference proteome</keyword>
<feature type="domain" description="Disease resistance protein winged helix" evidence="8">
    <location>
        <begin position="314"/>
        <end position="385"/>
    </location>
</feature>
<dbReference type="OMA" id="WLMEDQS"/>
<dbReference type="CDD" id="cd14798">
    <property type="entry name" value="RX-CC_like"/>
    <property type="match status" value="1"/>
</dbReference>
<evidence type="ECO:0000256" key="6">
    <source>
        <dbReference type="ARBA" id="ARBA00023054"/>
    </source>
</evidence>
<name>A0A0E0MHS2_ORYPU</name>
<accession>A0A0E0MHS2</accession>
<dbReference type="PANTHER" id="PTHR23155:SF1062">
    <property type="entry name" value="OS11G0579400 PROTEIN"/>
    <property type="match status" value="1"/>
</dbReference>
<protein>
    <submittedName>
        <fullName evidence="10">Uncharacterized protein</fullName>
    </submittedName>
</protein>
<dbReference type="InterPro" id="IPR055414">
    <property type="entry name" value="LRR_R13L4/SHOC2-like"/>
</dbReference>
<dbReference type="Proteomes" id="UP000026962">
    <property type="component" value="Chromosome 11"/>
</dbReference>
<dbReference type="InterPro" id="IPR041118">
    <property type="entry name" value="Rx_N"/>
</dbReference>
<dbReference type="SUPFAM" id="SSF52058">
    <property type="entry name" value="L domain-like"/>
    <property type="match status" value="1"/>
</dbReference>
<reference evidence="10" key="1">
    <citation type="submission" date="2015-04" db="UniProtKB">
        <authorList>
            <consortium name="EnsemblPlants"/>
        </authorList>
    </citation>
    <scope>IDENTIFICATION</scope>
</reference>